<protein>
    <recommendedName>
        <fullName evidence="1">Rhodanese domain-containing protein</fullName>
    </recommendedName>
</protein>
<name>A0ABN1BPL8_9BACI</name>
<dbReference type="Gene3D" id="3.40.250.10">
    <property type="entry name" value="Rhodanese-like domain"/>
    <property type="match status" value="1"/>
</dbReference>
<proteinExistence type="predicted"/>
<gene>
    <name evidence="2" type="ORF">GCM10008986_32810</name>
</gene>
<dbReference type="PROSITE" id="PS50206">
    <property type="entry name" value="RHODANESE_3"/>
    <property type="match status" value="1"/>
</dbReference>
<comment type="caution">
    <text evidence="2">The sequence shown here is derived from an EMBL/GenBank/DDBJ whole genome shotgun (WGS) entry which is preliminary data.</text>
</comment>
<accession>A0ABN1BPL8</accession>
<keyword evidence="3" id="KW-1185">Reference proteome</keyword>
<dbReference type="InterPro" id="IPR036873">
    <property type="entry name" value="Rhodanese-like_dom_sf"/>
</dbReference>
<dbReference type="InterPro" id="IPR001763">
    <property type="entry name" value="Rhodanese-like_dom"/>
</dbReference>
<feature type="domain" description="Rhodanese" evidence="1">
    <location>
        <begin position="17"/>
        <end position="54"/>
    </location>
</feature>
<dbReference type="Proteomes" id="UP001500880">
    <property type="component" value="Unassembled WGS sequence"/>
</dbReference>
<sequence length="56" mass="6531">MSLSKHHLFHRLFSLLENGYINGAMNIPLDELRNRLDELSKDETLYVNCQVGLRDT</sequence>
<evidence type="ECO:0000313" key="2">
    <source>
        <dbReference type="EMBL" id="GAA0502656.1"/>
    </source>
</evidence>
<organism evidence="2 3">
    <name type="scientific">Salinibacillus aidingensis</name>
    <dbReference type="NCBI Taxonomy" id="237684"/>
    <lineage>
        <taxon>Bacteria</taxon>
        <taxon>Bacillati</taxon>
        <taxon>Bacillota</taxon>
        <taxon>Bacilli</taxon>
        <taxon>Bacillales</taxon>
        <taxon>Bacillaceae</taxon>
        <taxon>Salinibacillus</taxon>
    </lineage>
</organism>
<evidence type="ECO:0000313" key="3">
    <source>
        <dbReference type="Proteomes" id="UP001500880"/>
    </source>
</evidence>
<reference evidence="2 3" key="1">
    <citation type="journal article" date="2019" name="Int. J. Syst. Evol. Microbiol.">
        <title>The Global Catalogue of Microorganisms (GCM) 10K type strain sequencing project: providing services to taxonomists for standard genome sequencing and annotation.</title>
        <authorList>
            <consortium name="The Broad Institute Genomics Platform"/>
            <consortium name="The Broad Institute Genome Sequencing Center for Infectious Disease"/>
            <person name="Wu L."/>
            <person name="Ma J."/>
        </authorList>
    </citation>
    <scope>NUCLEOTIDE SEQUENCE [LARGE SCALE GENOMIC DNA]</scope>
    <source>
        <strain evidence="2 3">JCM 12389</strain>
    </source>
</reference>
<dbReference type="EMBL" id="BAAADO010000009">
    <property type="protein sequence ID" value="GAA0502656.1"/>
    <property type="molecule type" value="Genomic_DNA"/>
</dbReference>
<dbReference type="SUPFAM" id="SSF52821">
    <property type="entry name" value="Rhodanese/Cell cycle control phosphatase"/>
    <property type="match status" value="1"/>
</dbReference>
<evidence type="ECO:0000259" key="1">
    <source>
        <dbReference type="PROSITE" id="PS50206"/>
    </source>
</evidence>